<organism evidence="1 2">
    <name type="scientific">Rhizophagus irregularis</name>
    <dbReference type="NCBI Taxonomy" id="588596"/>
    <lineage>
        <taxon>Eukaryota</taxon>
        <taxon>Fungi</taxon>
        <taxon>Fungi incertae sedis</taxon>
        <taxon>Mucoromycota</taxon>
        <taxon>Glomeromycotina</taxon>
        <taxon>Glomeromycetes</taxon>
        <taxon>Glomerales</taxon>
        <taxon>Glomeraceae</taxon>
        <taxon>Rhizophagus</taxon>
    </lineage>
</organism>
<name>A0A2I1FWK0_9GLOM</name>
<gene>
    <name evidence="1" type="ORF">RhiirA4_451767</name>
</gene>
<comment type="caution">
    <text evidence="1">The sequence shown here is derived from an EMBL/GenBank/DDBJ whole genome shotgun (WGS) entry which is preliminary data.</text>
</comment>
<dbReference type="EMBL" id="LLXI01000038">
    <property type="protein sequence ID" value="PKY38713.1"/>
    <property type="molecule type" value="Genomic_DNA"/>
</dbReference>
<accession>A0A2I1FWK0</accession>
<evidence type="ECO:0000313" key="1">
    <source>
        <dbReference type="EMBL" id="PKY38713.1"/>
    </source>
</evidence>
<protein>
    <submittedName>
        <fullName evidence="1">Uncharacterized protein</fullName>
    </submittedName>
</protein>
<evidence type="ECO:0000313" key="2">
    <source>
        <dbReference type="Proteomes" id="UP000234323"/>
    </source>
</evidence>
<keyword evidence="2" id="KW-1185">Reference proteome</keyword>
<sequence>MGLRLELGLELVGLELNASLELELRLGLGSHKSQNTNLQGFIPKHYNNVQEVQYETQLTVTEGHQTSDNIVKLSDKRVYNASDIKDLLAHHDKGRSFTKCLKAFNEEINKAGISKKQQINIDYEKNEKTM</sequence>
<dbReference type="Proteomes" id="UP000234323">
    <property type="component" value="Unassembled WGS sequence"/>
</dbReference>
<dbReference type="AlphaFoldDB" id="A0A2I1FWK0"/>
<reference evidence="1 2" key="1">
    <citation type="submission" date="2015-10" db="EMBL/GenBank/DDBJ databases">
        <title>Genome analyses suggest a sexual origin of heterokaryosis in a supposedly ancient asexual fungus.</title>
        <authorList>
            <person name="Ropars J."/>
            <person name="Sedzielewska K."/>
            <person name="Noel J."/>
            <person name="Charron P."/>
            <person name="Farinelli L."/>
            <person name="Marton T."/>
            <person name="Kruger M."/>
            <person name="Pelin A."/>
            <person name="Brachmann A."/>
            <person name="Corradi N."/>
        </authorList>
    </citation>
    <scope>NUCLEOTIDE SEQUENCE [LARGE SCALE GENOMIC DNA]</scope>
    <source>
        <strain evidence="1 2">A4</strain>
    </source>
</reference>
<proteinExistence type="predicted"/>